<feature type="domain" description="DNA2/NAM7 helicase helicase" evidence="23">
    <location>
        <begin position="1272"/>
        <end position="1338"/>
    </location>
</feature>
<evidence type="ECO:0000256" key="9">
    <source>
        <dbReference type="ARBA" id="ARBA00022763"/>
    </source>
</evidence>
<dbReference type="EC" id="3.6.4.12" evidence="20"/>
<evidence type="ECO:0000256" key="4">
    <source>
        <dbReference type="ARBA" id="ARBA00022705"/>
    </source>
</evidence>
<evidence type="ECO:0000256" key="10">
    <source>
        <dbReference type="ARBA" id="ARBA00022801"/>
    </source>
</evidence>
<keyword evidence="16 20" id="KW-0234">DNA repair</keyword>
<dbReference type="EC" id="3.1.-.-" evidence="20"/>
<evidence type="ECO:0000256" key="16">
    <source>
        <dbReference type="ARBA" id="ARBA00023204"/>
    </source>
</evidence>
<evidence type="ECO:0000259" key="23">
    <source>
        <dbReference type="Pfam" id="PF13086"/>
    </source>
</evidence>
<dbReference type="PANTHER" id="PTHR10887">
    <property type="entry name" value="DNA2/NAM7 HELICASE FAMILY"/>
    <property type="match status" value="1"/>
</dbReference>
<keyword evidence="8" id="KW-0255">Endonuclease</keyword>
<dbReference type="Pfam" id="PF13087">
    <property type="entry name" value="AAA_12"/>
    <property type="match status" value="1"/>
</dbReference>
<keyword evidence="13 20" id="KW-0408">Iron</keyword>
<evidence type="ECO:0000256" key="15">
    <source>
        <dbReference type="ARBA" id="ARBA00023125"/>
    </source>
</evidence>
<evidence type="ECO:0000256" key="19">
    <source>
        <dbReference type="ARBA" id="ARBA00047995"/>
    </source>
</evidence>
<dbReference type="InterPro" id="IPR011604">
    <property type="entry name" value="PDDEXK-like_dom_sf"/>
</dbReference>
<dbReference type="EMBL" id="QEAP01000137">
    <property type="protein sequence ID" value="TPX74226.1"/>
    <property type="molecule type" value="Genomic_DNA"/>
</dbReference>
<feature type="compositionally biased region" description="Polar residues" evidence="21">
    <location>
        <begin position="344"/>
        <end position="361"/>
    </location>
</feature>
<dbReference type="Gene3D" id="3.90.320.10">
    <property type="match status" value="1"/>
</dbReference>
<dbReference type="Pfam" id="PF13086">
    <property type="entry name" value="AAA_11"/>
    <property type="match status" value="2"/>
</dbReference>
<evidence type="ECO:0000259" key="22">
    <source>
        <dbReference type="Pfam" id="PF08696"/>
    </source>
</evidence>
<evidence type="ECO:0000256" key="5">
    <source>
        <dbReference type="ARBA" id="ARBA00022722"/>
    </source>
</evidence>
<dbReference type="GO" id="GO:0046872">
    <property type="term" value="F:metal ion binding"/>
    <property type="evidence" value="ECO:0007669"/>
    <property type="project" value="UniProtKB-UniRule"/>
</dbReference>
<keyword evidence="11 20" id="KW-0347">Helicase</keyword>
<dbReference type="Gene3D" id="3.40.50.300">
    <property type="entry name" value="P-loop containing nucleotide triphosphate hydrolases"/>
    <property type="match status" value="2"/>
</dbReference>
<dbReference type="PANTHER" id="PTHR10887:SF433">
    <property type="entry name" value="DNA REPLICATION ATP-DEPENDENT HELICASE_NUCLEASE DNA2"/>
    <property type="match status" value="1"/>
</dbReference>
<keyword evidence="12 20" id="KW-0067">ATP-binding</keyword>
<dbReference type="GO" id="GO:0003677">
    <property type="term" value="F:DNA binding"/>
    <property type="evidence" value="ECO:0007669"/>
    <property type="project" value="UniProtKB-UniRule"/>
</dbReference>
<feature type="region of interest" description="Disordered" evidence="21">
    <location>
        <begin position="202"/>
        <end position="248"/>
    </location>
</feature>
<comment type="catalytic activity">
    <reaction evidence="19 20">
        <text>ATP + H2O = ADP + phosphate + H(+)</text>
        <dbReference type="Rhea" id="RHEA:13065"/>
        <dbReference type="ChEBI" id="CHEBI:15377"/>
        <dbReference type="ChEBI" id="CHEBI:15378"/>
        <dbReference type="ChEBI" id="CHEBI:30616"/>
        <dbReference type="ChEBI" id="CHEBI:43474"/>
        <dbReference type="ChEBI" id="CHEBI:456216"/>
        <dbReference type="EC" id="3.6.4.12"/>
    </reaction>
</comment>
<dbReference type="STRING" id="246404.A0A507FG24"/>
<dbReference type="InterPro" id="IPR041677">
    <property type="entry name" value="DNA2/NAM7_AAA_11"/>
</dbReference>
<evidence type="ECO:0000313" key="26">
    <source>
        <dbReference type="Proteomes" id="UP000320333"/>
    </source>
</evidence>
<dbReference type="GO" id="GO:0005524">
    <property type="term" value="F:ATP binding"/>
    <property type="evidence" value="ECO:0007669"/>
    <property type="project" value="UniProtKB-UniRule"/>
</dbReference>
<dbReference type="GO" id="GO:0005634">
    <property type="term" value="C:nucleus"/>
    <property type="evidence" value="ECO:0007669"/>
    <property type="project" value="UniProtKB-SubCell"/>
</dbReference>
<keyword evidence="10 20" id="KW-0378">Hydrolase</keyword>
<dbReference type="FunFam" id="3.40.50.300:FF:001170">
    <property type="entry name" value="DNA replication helicase Dna2"/>
    <property type="match status" value="1"/>
</dbReference>
<dbReference type="FunFam" id="3.40.50.300:FF:000789">
    <property type="entry name" value="DNA replication ATP-dependent helicase/nuclease DNA2"/>
    <property type="match status" value="1"/>
</dbReference>
<evidence type="ECO:0000256" key="21">
    <source>
        <dbReference type="SAM" id="MobiDB-lite"/>
    </source>
</evidence>
<evidence type="ECO:0000313" key="25">
    <source>
        <dbReference type="EMBL" id="TPX74226.1"/>
    </source>
</evidence>
<dbReference type="GO" id="GO:0071932">
    <property type="term" value="P:replication fork reversal"/>
    <property type="evidence" value="ECO:0007669"/>
    <property type="project" value="TreeGrafter"/>
</dbReference>
<evidence type="ECO:0000256" key="17">
    <source>
        <dbReference type="ARBA" id="ARBA00023242"/>
    </source>
</evidence>
<feature type="compositionally biased region" description="Basic residues" evidence="21">
    <location>
        <begin position="223"/>
        <end position="237"/>
    </location>
</feature>
<dbReference type="Pfam" id="PF08696">
    <property type="entry name" value="Dna2"/>
    <property type="match status" value="1"/>
</dbReference>
<dbReference type="GO" id="GO:0033567">
    <property type="term" value="P:DNA replication, Okazaki fragment processing"/>
    <property type="evidence" value="ECO:0007669"/>
    <property type="project" value="UniProtKB-UniRule"/>
</dbReference>
<dbReference type="GO" id="GO:0017108">
    <property type="term" value="F:5'-flap endonuclease activity"/>
    <property type="evidence" value="ECO:0007669"/>
    <property type="project" value="UniProtKB-UniRule"/>
</dbReference>
<organism evidence="25 26">
    <name type="scientific">Chytriomyces confervae</name>
    <dbReference type="NCBI Taxonomy" id="246404"/>
    <lineage>
        <taxon>Eukaryota</taxon>
        <taxon>Fungi</taxon>
        <taxon>Fungi incertae sedis</taxon>
        <taxon>Chytridiomycota</taxon>
        <taxon>Chytridiomycota incertae sedis</taxon>
        <taxon>Chytridiomycetes</taxon>
        <taxon>Chytridiales</taxon>
        <taxon>Chytriomycetaceae</taxon>
        <taxon>Chytriomyces</taxon>
    </lineage>
</organism>
<keyword evidence="9 20" id="KW-0227">DNA damage</keyword>
<feature type="domain" description="DNA2/NAM7 helicase helicase" evidence="23">
    <location>
        <begin position="1174"/>
        <end position="1261"/>
    </location>
</feature>
<dbReference type="GO" id="GO:0016887">
    <property type="term" value="F:ATP hydrolysis activity"/>
    <property type="evidence" value="ECO:0007669"/>
    <property type="project" value="RHEA"/>
</dbReference>
<keyword evidence="7 20" id="KW-0547">Nucleotide-binding</keyword>
<comment type="similarity">
    <text evidence="2 20">Belongs to the DNA2/NAM7 helicase family.</text>
</comment>
<name>A0A507FG24_9FUNG</name>
<dbReference type="CDD" id="cd18041">
    <property type="entry name" value="DEXXQc_DNA2"/>
    <property type="match status" value="1"/>
</dbReference>
<dbReference type="InterPro" id="IPR047187">
    <property type="entry name" value="SF1_C_Upf1"/>
</dbReference>
<feature type="domain" description="DNA replication factor Dna2 N-terminal" evidence="22">
    <location>
        <begin position="591"/>
        <end position="797"/>
    </location>
</feature>
<comment type="function">
    <text evidence="20">Key enzyme involved in DNA replication and DNA repair. Involved in Okazaki fragments processing by cleaving long flaps that escape FEN1: flaps that are longer than 27 nucleotides are coated by replication protein A complex (RPA), leading to recruit DNA2 which cleaves the flap until it is too short to bind RPA and becomes a substrate for FEN1. Also involved in 5'-end resection of DNA during double-strand break (DSB) repair by mediating the cleavage of 5'-ssDNA.</text>
</comment>
<dbReference type="GO" id="GO:0005694">
    <property type="term" value="C:chromosome"/>
    <property type="evidence" value="ECO:0007669"/>
    <property type="project" value="UniProtKB-SubCell"/>
</dbReference>
<keyword evidence="20" id="KW-0158">Chromosome</keyword>
<dbReference type="InterPro" id="IPR026851">
    <property type="entry name" value="Dna2/JHS1_DEXXQ-box"/>
</dbReference>
<dbReference type="InterPro" id="IPR045055">
    <property type="entry name" value="DNA2/NAM7-like"/>
</dbReference>
<evidence type="ECO:0000256" key="20">
    <source>
        <dbReference type="RuleBase" id="RU367041"/>
    </source>
</evidence>
<feature type="compositionally biased region" description="Polar residues" evidence="21">
    <location>
        <begin position="238"/>
        <end position="248"/>
    </location>
</feature>
<keyword evidence="15 20" id="KW-0238">DNA-binding</keyword>
<evidence type="ECO:0000256" key="3">
    <source>
        <dbReference type="ARBA" id="ARBA00022485"/>
    </source>
</evidence>
<dbReference type="Proteomes" id="UP000320333">
    <property type="component" value="Unassembled WGS sequence"/>
</dbReference>
<evidence type="ECO:0000256" key="11">
    <source>
        <dbReference type="ARBA" id="ARBA00022806"/>
    </source>
</evidence>
<dbReference type="GO" id="GO:0005737">
    <property type="term" value="C:cytoplasm"/>
    <property type="evidence" value="ECO:0007669"/>
    <property type="project" value="TreeGrafter"/>
</dbReference>
<keyword evidence="3 20" id="KW-0004">4Fe-4S</keyword>
<feature type="domain" description="DNA2/NAM7 helicase-like C-terminal" evidence="24">
    <location>
        <begin position="1347"/>
        <end position="1569"/>
    </location>
</feature>
<gene>
    <name evidence="25" type="ORF">CcCBS67573_g04514</name>
</gene>
<feature type="compositionally biased region" description="Low complexity" evidence="21">
    <location>
        <begin position="40"/>
        <end position="57"/>
    </location>
</feature>
<keyword evidence="6 20" id="KW-0479">Metal-binding</keyword>
<dbReference type="GO" id="GO:0051539">
    <property type="term" value="F:4 iron, 4 sulfur cluster binding"/>
    <property type="evidence" value="ECO:0007669"/>
    <property type="project" value="UniProtKB-UniRule"/>
</dbReference>
<accession>A0A507FG24</accession>
<sequence length="1648" mass="182538">MKHLAKKKKEQATKGSLSIRSYFGPPSESKLASNSADPTLLIPPISSVSSLRGSSSSARHDACEKSQIPPVTSRSAVNVSTAPPKSSASSNKELDRQTSPKRVSKPNRPSFSSSSPGPSTPSEGVVIWKTSPPLEKLKSFNAPSAKNDPLQEIRRLSNLVGKVDDEFAAEVSSDDKIAQMWKGTNSRPTFVQKSNEVILKETETNSQPKRSKSPGFLSTATPLHKRAASQKQMKRSHSSFTLSETASPNTLERCQRVRRVKHWASSSCSNDLSLRSNENLQMSSALKDLVGRFQSLDDAARASSLSDEHEPSATLPTSSPHTANMLIKTPKTATPTAPSRFESLKSTPMSRPFSRSISAADVSTSNAGRTVYLMNPMHDFENNAFLDRRSMLGTPSKNPHLSQNAGSQPKLDTADTMHPYNHVQFRTGAEVFIPKPVIEKDPFDFDDENDDDAFACSMALDAAMKKAEDQHYIELTQGVGMEESCADKSGGKRASTDNVPEVNIACIKSGSKTELEQKDEFDDFDLGDWDSAALDVAMNSIQDSSSADSLDTSLSKKRERYHRLLVLQVEFDQTNLKGFQIPETVLRLFDEKTNSEVTVKLREDWCQTEVSTGNYVHVITDSHSSTYIIDNESGFIIVHPDTLVSATYVADTFQCLRRSVFQDLCRVTNDSSPALVYGKILHEVFQTCLLRKSDGFSDSMLENVIGTQVHACLEDLWAIGETEESAKLHMMEMVPGIKDWGRKYYGKLINSSGAISVARSDTREKTTACVSKVLDIEEHIWSPTWGIKGNIDASLEVKIQTGNRRSSTAIMPFEIKTGKSTTALNHRAQASLYTLMMQDRYDIDVSGSMLYYMKTGEMIHIPFNRNEARGLIINRNRLAQSVTTRTLPGMLQNSNACTRCYSLNTCLVYHKAVEGGDAETSGLGSLFNSNTGHLSGVHTHFFKKWEALLTKEEGDIQTLRKEVWTLTSKDREKYGSCLSDMKVVSDDGYTEDANRVNRFTYTLKKAFPVQRPGVLAQGGTTSEHSFLKMHLGVGDPIVISSEQGHYAFAIGFLTSATEDTIVVTVDRRLKGIPKRLPGFNEHSNQVFNGIEMDASGAVTVQDVSPSELGQTLYRVDKDEFSAGMSLVRGNLINLFLPQTGDERRRRQIVDLVPPQFESLGVGAGVFNFETNADLNEDQRRAVFKVLSAKDYALILGMPGTGKTTTIAQIVKSLVARQKSVLLTAYTHSALDNILLKLKSEGIDFARLGGQQRVHNDIKDYTPKGFDNVEQVKLFYEGKQIVATTCLGIKHAIFSKRKFDYCIVDEASQLTLPVCLGPLRFSNIFILVGDHYQLPPLVKNAEARDNGLSVSLFRRLSEAHPDSVVTLEHQYRMNTDIMLLSNTLVYRHRLKCGSAEIADSSLHIPNFQQGVLLSHVSAASSDHHSTPNQCPRSTCWIEDLMDPSRRVAFVDTDVVPAPETPGKLGQNPVEARLIVQLTLALLASGVDERDVGIVSPYRAQLRLLDEQLSAFKDLERSTVDKYQGRDKKCIIVSLVRSNAKGNVGELLRDWRRLNVAFTRAKQKLIIFGSRSTLSGTLAFSDFLRIMNEQQWVSELPKNAHLFHCSIEDSVGAATPVLASQERRQTKVHRPNLHIRKTVLALDVMNSILE</sequence>
<keyword evidence="4 20" id="KW-0235">DNA replication</keyword>
<keyword evidence="17 20" id="KW-0539">Nucleus</keyword>
<feature type="region of interest" description="Disordered" evidence="21">
    <location>
        <begin position="301"/>
        <end position="361"/>
    </location>
</feature>
<dbReference type="CDD" id="cd18808">
    <property type="entry name" value="SF1_C_Upf1"/>
    <property type="match status" value="1"/>
</dbReference>
<feature type="compositionally biased region" description="Polar residues" evidence="21">
    <location>
        <begin position="69"/>
        <end position="91"/>
    </location>
</feature>
<keyword evidence="14 20" id="KW-0411">Iron-sulfur</keyword>
<comment type="cofactor">
    <cofactor evidence="1">
        <name>[4Fe-4S] cluster</name>
        <dbReference type="ChEBI" id="CHEBI:49883"/>
    </cofactor>
</comment>
<evidence type="ECO:0000256" key="6">
    <source>
        <dbReference type="ARBA" id="ARBA00022723"/>
    </source>
</evidence>
<evidence type="ECO:0000259" key="24">
    <source>
        <dbReference type="Pfam" id="PF13087"/>
    </source>
</evidence>
<comment type="caution">
    <text evidence="25">The sequence shown here is derived from an EMBL/GenBank/DDBJ whole genome shotgun (WGS) entry which is preliminary data.</text>
</comment>
<feature type="compositionally biased region" description="Low complexity" evidence="21">
    <location>
        <begin position="328"/>
        <end position="338"/>
    </location>
</feature>
<dbReference type="GO" id="GO:0017116">
    <property type="term" value="F:single-stranded DNA helicase activity"/>
    <property type="evidence" value="ECO:0007669"/>
    <property type="project" value="UniProtKB-UniRule"/>
</dbReference>
<dbReference type="GO" id="GO:0006281">
    <property type="term" value="P:DNA repair"/>
    <property type="evidence" value="ECO:0007669"/>
    <property type="project" value="UniProtKB-KW"/>
</dbReference>
<keyword evidence="18 20" id="KW-0511">Multifunctional enzyme</keyword>
<dbReference type="SUPFAM" id="SSF52540">
    <property type="entry name" value="P-loop containing nucleoside triphosphate hydrolases"/>
    <property type="match status" value="1"/>
</dbReference>
<dbReference type="CDD" id="cd22318">
    <property type="entry name" value="DNA2_N-like"/>
    <property type="match status" value="1"/>
</dbReference>
<comment type="subcellular location">
    <subcellularLocation>
        <location evidence="20">Nucleus</location>
    </subcellularLocation>
    <subcellularLocation>
        <location evidence="20">Chromosome</location>
    </subcellularLocation>
</comment>
<evidence type="ECO:0000256" key="7">
    <source>
        <dbReference type="ARBA" id="ARBA00022741"/>
    </source>
</evidence>
<keyword evidence="5 20" id="KW-0540">Nuclease</keyword>
<feature type="region of interest" description="Disordered" evidence="21">
    <location>
        <begin position="1"/>
        <end position="130"/>
    </location>
</feature>
<dbReference type="InterPro" id="IPR014808">
    <property type="entry name" value="DNA_replication_fac_Dna2_N"/>
</dbReference>
<dbReference type="InterPro" id="IPR041679">
    <property type="entry name" value="DNA2/NAM7-like_C"/>
</dbReference>
<evidence type="ECO:0000256" key="12">
    <source>
        <dbReference type="ARBA" id="ARBA00022840"/>
    </source>
</evidence>
<evidence type="ECO:0000256" key="8">
    <source>
        <dbReference type="ARBA" id="ARBA00022759"/>
    </source>
</evidence>
<evidence type="ECO:0000256" key="2">
    <source>
        <dbReference type="ARBA" id="ARBA00007913"/>
    </source>
</evidence>
<dbReference type="InterPro" id="IPR027417">
    <property type="entry name" value="P-loop_NTPase"/>
</dbReference>
<keyword evidence="26" id="KW-1185">Reference proteome</keyword>
<feature type="compositionally biased region" description="Low complexity" evidence="21">
    <location>
        <begin position="106"/>
        <end position="122"/>
    </location>
</feature>
<protein>
    <recommendedName>
        <fullName evidence="20">DNA replication ATP-dependent helicase/nuclease</fullName>
        <ecNumber evidence="20">3.1.-.-</ecNumber>
        <ecNumber evidence="20">3.6.4.12</ecNumber>
    </recommendedName>
</protein>
<evidence type="ECO:0000256" key="14">
    <source>
        <dbReference type="ARBA" id="ARBA00023014"/>
    </source>
</evidence>
<dbReference type="OrthoDB" id="6513042at2759"/>
<evidence type="ECO:0000256" key="18">
    <source>
        <dbReference type="ARBA" id="ARBA00023268"/>
    </source>
</evidence>
<proteinExistence type="inferred from homology"/>
<evidence type="ECO:0000256" key="13">
    <source>
        <dbReference type="ARBA" id="ARBA00023004"/>
    </source>
</evidence>
<reference evidence="25 26" key="1">
    <citation type="journal article" date="2019" name="Sci. Rep.">
        <title>Comparative genomics of chytrid fungi reveal insights into the obligate biotrophic and pathogenic lifestyle of Synchytrium endobioticum.</title>
        <authorList>
            <person name="van de Vossenberg B.T.L.H."/>
            <person name="Warris S."/>
            <person name="Nguyen H.D.T."/>
            <person name="van Gent-Pelzer M.P.E."/>
            <person name="Joly D.L."/>
            <person name="van de Geest H.C."/>
            <person name="Bonants P.J.M."/>
            <person name="Smith D.S."/>
            <person name="Levesque C.A."/>
            <person name="van der Lee T.A.J."/>
        </authorList>
    </citation>
    <scope>NUCLEOTIDE SEQUENCE [LARGE SCALE GENOMIC DNA]</scope>
    <source>
        <strain evidence="25 26">CBS 675.73</strain>
    </source>
</reference>
<evidence type="ECO:0000256" key="1">
    <source>
        <dbReference type="ARBA" id="ARBA00001966"/>
    </source>
</evidence>